<evidence type="ECO:0000313" key="1">
    <source>
        <dbReference type="EMBL" id="EYC37086.1"/>
    </source>
</evidence>
<dbReference type="EMBL" id="JARK01000428">
    <property type="protein sequence ID" value="EYC37086.1"/>
    <property type="molecule type" value="Genomic_DNA"/>
</dbReference>
<sequence>MPKLVNHPLCVVAIVWRVCYSSVFWPVATFKLNCTPRRVKKVTALPQPFVEQPDDATNPMVDGTFQYIQAT</sequence>
<evidence type="ECO:0000313" key="2">
    <source>
        <dbReference type="Proteomes" id="UP000024635"/>
    </source>
</evidence>
<organism evidence="1 2">
    <name type="scientific">Ancylostoma ceylanicum</name>
    <dbReference type="NCBI Taxonomy" id="53326"/>
    <lineage>
        <taxon>Eukaryota</taxon>
        <taxon>Metazoa</taxon>
        <taxon>Ecdysozoa</taxon>
        <taxon>Nematoda</taxon>
        <taxon>Chromadorea</taxon>
        <taxon>Rhabditida</taxon>
        <taxon>Rhabditina</taxon>
        <taxon>Rhabditomorpha</taxon>
        <taxon>Strongyloidea</taxon>
        <taxon>Ancylostomatidae</taxon>
        <taxon>Ancylostomatinae</taxon>
        <taxon>Ancylostoma</taxon>
    </lineage>
</organism>
<accession>A0A016WBY0</accession>
<keyword evidence="2" id="KW-1185">Reference proteome</keyword>
<proteinExistence type="predicted"/>
<reference evidence="2" key="1">
    <citation type="journal article" date="2015" name="Nat. Genet.">
        <title>The genome and transcriptome of the zoonotic hookworm Ancylostoma ceylanicum identify infection-specific gene families.</title>
        <authorList>
            <person name="Schwarz E.M."/>
            <person name="Hu Y."/>
            <person name="Antoshechkin I."/>
            <person name="Miller M.M."/>
            <person name="Sternberg P.W."/>
            <person name="Aroian R.V."/>
        </authorList>
    </citation>
    <scope>NUCLEOTIDE SEQUENCE</scope>
    <source>
        <strain evidence="2">HY135</strain>
    </source>
</reference>
<protein>
    <submittedName>
        <fullName evidence="1">Uncharacterized protein</fullName>
    </submittedName>
</protein>
<gene>
    <name evidence="1" type="primary">Acey_s0828.g2561</name>
    <name evidence="1" type="ORF">Y032_0828g2561</name>
</gene>
<dbReference type="Proteomes" id="UP000024635">
    <property type="component" value="Unassembled WGS sequence"/>
</dbReference>
<dbReference type="AlphaFoldDB" id="A0A016WBY0"/>
<name>A0A016WBY0_9BILA</name>
<comment type="caution">
    <text evidence="1">The sequence shown here is derived from an EMBL/GenBank/DDBJ whole genome shotgun (WGS) entry which is preliminary data.</text>
</comment>